<dbReference type="InterPro" id="IPR027443">
    <property type="entry name" value="IPNS-like_sf"/>
</dbReference>
<dbReference type="PANTHER" id="PTHR47990">
    <property type="entry name" value="2-OXOGLUTARATE (2OG) AND FE(II)-DEPENDENT OXYGENASE SUPERFAMILY PROTEIN-RELATED"/>
    <property type="match status" value="1"/>
</dbReference>
<organism evidence="10">
    <name type="scientific">Salvia miltiorrhiza</name>
    <name type="common">Chinese sage</name>
    <dbReference type="NCBI Taxonomy" id="226208"/>
    <lineage>
        <taxon>Eukaryota</taxon>
        <taxon>Viridiplantae</taxon>
        <taxon>Streptophyta</taxon>
        <taxon>Embryophyta</taxon>
        <taxon>Tracheophyta</taxon>
        <taxon>Spermatophyta</taxon>
        <taxon>Magnoliopsida</taxon>
        <taxon>eudicotyledons</taxon>
        <taxon>Gunneridae</taxon>
        <taxon>Pentapetalae</taxon>
        <taxon>asterids</taxon>
        <taxon>lamiids</taxon>
        <taxon>Lamiales</taxon>
        <taxon>Lamiaceae</taxon>
        <taxon>Nepetoideae</taxon>
        <taxon>Mentheae</taxon>
        <taxon>Salviinae</taxon>
        <taxon>Salvia</taxon>
        <taxon>Salvia incertae sedis</taxon>
    </lineage>
</organism>
<name>A0A0U2SA05_SALMI</name>
<evidence type="ECO:0000256" key="1">
    <source>
        <dbReference type="ARBA" id="ARBA00022723"/>
    </source>
</evidence>
<dbReference type="Pfam" id="PF03171">
    <property type="entry name" value="2OG-FeII_Oxy"/>
    <property type="match status" value="1"/>
</dbReference>
<keyword evidence="1 8" id="KW-0479">Metal-binding</keyword>
<evidence type="ECO:0000256" key="8">
    <source>
        <dbReference type="RuleBase" id="RU003682"/>
    </source>
</evidence>
<dbReference type="GO" id="GO:0046872">
    <property type="term" value="F:metal ion binding"/>
    <property type="evidence" value="ECO:0007669"/>
    <property type="project" value="UniProtKB-KW"/>
</dbReference>
<comment type="similarity">
    <text evidence="6">Belongs to the iron/ascorbate-dependent oxidoreductase family. GA2OX subfamily.</text>
</comment>
<proteinExistence type="evidence at transcript level"/>
<dbReference type="InterPro" id="IPR026992">
    <property type="entry name" value="DIOX_N"/>
</dbReference>
<comment type="catalytic activity">
    <reaction evidence="5">
        <text>gibberellin A1 + 2-oxoglutarate + O2 = gibberellin A8 + succinate + CO2</text>
        <dbReference type="Rhea" id="RHEA:15005"/>
        <dbReference type="ChEBI" id="CHEBI:15379"/>
        <dbReference type="ChEBI" id="CHEBI:16526"/>
        <dbReference type="ChEBI" id="CHEBI:16810"/>
        <dbReference type="ChEBI" id="CHEBI:30031"/>
        <dbReference type="ChEBI" id="CHEBI:58524"/>
        <dbReference type="ChEBI" id="CHEBI:58594"/>
        <dbReference type="EC" id="1.14.11.13"/>
    </reaction>
</comment>
<evidence type="ECO:0000256" key="4">
    <source>
        <dbReference type="ARBA" id="ARBA00023004"/>
    </source>
</evidence>
<dbReference type="FunFam" id="2.60.120.330:FF:000025">
    <property type="entry name" value="Gibberellin 2-beta-dioxygenase 2"/>
    <property type="match status" value="1"/>
</dbReference>
<sequence>MENITVGDDDIELPIVDLRRERSEASRMIVKACEEFGFFKVINHGVKQEIISLMEEEASMFFSKPVSEKNRAGPPDPYGYGSHNIGLNGDVGEVEYLLLQANPLFISHKSKYISSHPQQFSYVVSRYVEAVRELACEILDLIVEGLWAEAQPVSTLSGLVRDLDSDSLIRLNHYPPTDVSQPSAHKIGFGAHTDPQILTILRSNGSSGLQLSLQGGVWVPVDPHPPSAFCVNVGDVLQAMTNGRFVSVKHRAVVNSIKSRMSIVYFAAPPLHATITCIASNPTYRSFSWGEYKKVVYTGRLNDCRLNLFKLH</sequence>
<dbReference type="InterPro" id="IPR005123">
    <property type="entry name" value="Oxoglu/Fe-dep_dioxygenase_dom"/>
</dbReference>
<dbReference type="InterPro" id="IPR050231">
    <property type="entry name" value="Iron_ascorbate_oxido_reductase"/>
</dbReference>
<dbReference type="SMR" id="A0A0U2SA05"/>
<dbReference type="AlphaFoldDB" id="A0A0U2SA05"/>
<dbReference type="GO" id="GO:0009805">
    <property type="term" value="P:coumarin biosynthetic process"/>
    <property type="evidence" value="ECO:0007669"/>
    <property type="project" value="UniProtKB-ARBA"/>
</dbReference>
<evidence type="ECO:0000256" key="3">
    <source>
        <dbReference type="ARBA" id="ARBA00023002"/>
    </source>
</evidence>
<dbReference type="GO" id="GO:0002238">
    <property type="term" value="P:response to molecule of fungal origin"/>
    <property type="evidence" value="ECO:0007669"/>
    <property type="project" value="UniProtKB-ARBA"/>
</dbReference>
<dbReference type="EMBL" id="KT853087">
    <property type="protein sequence ID" value="ALR74641.1"/>
    <property type="molecule type" value="mRNA"/>
</dbReference>
<evidence type="ECO:0000256" key="5">
    <source>
        <dbReference type="ARBA" id="ARBA00052204"/>
    </source>
</evidence>
<evidence type="ECO:0000259" key="9">
    <source>
        <dbReference type="PROSITE" id="PS51471"/>
    </source>
</evidence>
<dbReference type="Pfam" id="PF14226">
    <property type="entry name" value="DIOX_N"/>
    <property type="match status" value="1"/>
</dbReference>
<dbReference type="GO" id="GO:0045543">
    <property type="term" value="F:gibberellin 2-beta-dioxygenase activity"/>
    <property type="evidence" value="ECO:0007669"/>
    <property type="project" value="UniProtKB-EC"/>
</dbReference>
<evidence type="ECO:0000313" key="10">
    <source>
        <dbReference type="EMBL" id="ALR74641.1"/>
    </source>
</evidence>
<dbReference type="PROSITE" id="PS51471">
    <property type="entry name" value="FE2OG_OXY"/>
    <property type="match status" value="1"/>
</dbReference>
<gene>
    <name evidence="10" type="primary">GA2ox3</name>
</gene>
<dbReference type="GO" id="GO:0009685">
    <property type="term" value="P:gibberellin metabolic process"/>
    <property type="evidence" value="ECO:0007669"/>
    <property type="project" value="UniProtKB-ARBA"/>
</dbReference>
<accession>A0A0U2SA05</accession>
<evidence type="ECO:0000256" key="7">
    <source>
        <dbReference type="ARBA" id="ARBA00066708"/>
    </source>
</evidence>
<keyword evidence="3 8" id="KW-0560">Oxidoreductase</keyword>
<evidence type="ECO:0000256" key="6">
    <source>
        <dbReference type="ARBA" id="ARBA00061282"/>
    </source>
</evidence>
<protein>
    <recommendedName>
        <fullName evidence="7">gibberellin 2beta-dioxygenase</fullName>
        <ecNumber evidence="7">1.14.11.13</ecNumber>
    </recommendedName>
</protein>
<keyword evidence="4 8" id="KW-0408">Iron</keyword>
<keyword evidence="2" id="KW-0223">Dioxygenase</keyword>
<dbReference type="Gene3D" id="2.60.120.330">
    <property type="entry name" value="B-lactam Antibiotic, Isopenicillin N Synthase, Chain"/>
    <property type="match status" value="1"/>
</dbReference>
<evidence type="ECO:0000256" key="2">
    <source>
        <dbReference type="ARBA" id="ARBA00022964"/>
    </source>
</evidence>
<dbReference type="EC" id="1.14.11.13" evidence="7"/>
<feature type="domain" description="Fe2OG dioxygenase" evidence="9">
    <location>
        <begin position="164"/>
        <end position="269"/>
    </location>
</feature>
<dbReference type="SUPFAM" id="SSF51197">
    <property type="entry name" value="Clavaminate synthase-like"/>
    <property type="match status" value="1"/>
</dbReference>
<dbReference type="InterPro" id="IPR044861">
    <property type="entry name" value="IPNS-like_FE2OG_OXY"/>
</dbReference>
<reference evidence="10" key="1">
    <citation type="journal article" date="2015" name="BMC Genomics">
        <title>Genome-wide analysis, molecular cloning and expression profiling reveal tissue-specifically expressed, feedback-regulated, stress-responsive and alternatively spliced novel genes involved in gibberellin metabolism in Salvia miltiorrhiza.</title>
        <authorList>
            <person name="Du Q."/>
            <person name="Lu S."/>
            <person name="Li C."/>
            <person name="Li D."/>
        </authorList>
    </citation>
    <scope>NUCLEOTIDE SEQUENCE</scope>
</reference>